<dbReference type="Proteomes" id="UP001341840">
    <property type="component" value="Unassembled WGS sequence"/>
</dbReference>
<keyword evidence="3" id="KW-1185">Reference proteome</keyword>
<reference evidence="2 3" key="1">
    <citation type="journal article" date="2023" name="Plants (Basel)">
        <title>Bridging the Gap: Combining Genomics and Transcriptomics Approaches to Understand Stylosanthes scabra, an Orphan Legume from the Brazilian Caatinga.</title>
        <authorList>
            <person name="Ferreira-Neto J.R.C."/>
            <person name="da Silva M.D."/>
            <person name="Binneck E."/>
            <person name="de Melo N.F."/>
            <person name="da Silva R.H."/>
            <person name="de Melo A.L.T.M."/>
            <person name="Pandolfi V."/>
            <person name="Bustamante F.O."/>
            <person name="Brasileiro-Vidal A.C."/>
            <person name="Benko-Iseppon A.M."/>
        </authorList>
    </citation>
    <scope>NUCLEOTIDE SEQUENCE [LARGE SCALE GENOMIC DNA]</scope>
    <source>
        <tissue evidence="2">Leaves</tissue>
    </source>
</reference>
<protein>
    <recommendedName>
        <fullName evidence="4">Aminotransferase-like plant mobile domain-containing protein</fullName>
    </recommendedName>
</protein>
<sequence>MFRELPKIGDRDACTVMFSWFKSRFGELPDDACDKLVIRHARAYIMMLLPTSLFLDKTAARVYLRWLPFVECIDKLSRYSWGSAVLAWLPYEFDDVQWPLASSLSVSRIGQMRLRPCSIDPSYKRITGPSGADHPTYILWEHRVAPGGAGDPSLFEVAKSADPDPSADFLQWWILAARRYLVPARPYHHLPADEIPVEATQRQSTPHPERPSVPDVPDNRRHRKRMMVKTRTTTRDW</sequence>
<dbReference type="InterPro" id="IPR044824">
    <property type="entry name" value="MAIN-like"/>
</dbReference>
<evidence type="ECO:0000256" key="1">
    <source>
        <dbReference type="SAM" id="MobiDB-lite"/>
    </source>
</evidence>
<accession>A0ABU6YGW7</accession>
<evidence type="ECO:0000313" key="3">
    <source>
        <dbReference type="Proteomes" id="UP001341840"/>
    </source>
</evidence>
<evidence type="ECO:0000313" key="2">
    <source>
        <dbReference type="EMBL" id="MED6208529.1"/>
    </source>
</evidence>
<feature type="region of interest" description="Disordered" evidence="1">
    <location>
        <begin position="199"/>
        <end position="237"/>
    </location>
</feature>
<proteinExistence type="predicted"/>
<dbReference type="EMBL" id="JASCZI010241939">
    <property type="protein sequence ID" value="MED6208529.1"/>
    <property type="molecule type" value="Genomic_DNA"/>
</dbReference>
<gene>
    <name evidence="2" type="ORF">PIB30_045929</name>
</gene>
<dbReference type="PANTHER" id="PTHR46033:SF1">
    <property type="entry name" value="PROTEIN MAIN-LIKE 2"/>
    <property type="match status" value="1"/>
</dbReference>
<organism evidence="2 3">
    <name type="scientific">Stylosanthes scabra</name>
    <dbReference type="NCBI Taxonomy" id="79078"/>
    <lineage>
        <taxon>Eukaryota</taxon>
        <taxon>Viridiplantae</taxon>
        <taxon>Streptophyta</taxon>
        <taxon>Embryophyta</taxon>
        <taxon>Tracheophyta</taxon>
        <taxon>Spermatophyta</taxon>
        <taxon>Magnoliopsida</taxon>
        <taxon>eudicotyledons</taxon>
        <taxon>Gunneridae</taxon>
        <taxon>Pentapetalae</taxon>
        <taxon>rosids</taxon>
        <taxon>fabids</taxon>
        <taxon>Fabales</taxon>
        <taxon>Fabaceae</taxon>
        <taxon>Papilionoideae</taxon>
        <taxon>50 kb inversion clade</taxon>
        <taxon>dalbergioids sensu lato</taxon>
        <taxon>Dalbergieae</taxon>
        <taxon>Pterocarpus clade</taxon>
        <taxon>Stylosanthes</taxon>
    </lineage>
</organism>
<name>A0ABU6YGW7_9FABA</name>
<comment type="caution">
    <text evidence="2">The sequence shown here is derived from an EMBL/GenBank/DDBJ whole genome shotgun (WGS) entry which is preliminary data.</text>
</comment>
<evidence type="ECO:0008006" key="4">
    <source>
        <dbReference type="Google" id="ProtNLM"/>
    </source>
</evidence>
<dbReference type="PANTHER" id="PTHR46033">
    <property type="entry name" value="PROTEIN MAIN-LIKE 2"/>
    <property type="match status" value="1"/>
</dbReference>